<dbReference type="EMBL" id="LZPO01017322">
    <property type="protein sequence ID" value="OBS80703.1"/>
    <property type="molecule type" value="Genomic_DNA"/>
</dbReference>
<feature type="non-terminal residue" evidence="1">
    <location>
        <position position="163"/>
    </location>
</feature>
<feature type="non-terminal residue" evidence="1">
    <location>
        <position position="1"/>
    </location>
</feature>
<organism evidence="1 2">
    <name type="scientific">Neotoma lepida</name>
    <name type="common">Desert woodrat</name>
    <dbReference type="NCBI Taxonomy" id="56216"/>
    <lineage>
        <taxon>Eukaryota</taxon>
        <taxon>Metazoa</taxon>
        <taxon>Chordata</taxon>
        <taxon>Craniata</taxon>
        <taxon>Vertebrata</taxon>
        <taxon>Euteleostomi</taxon>
        <taxon>Mammalia</taxon>
        <taxon>Eutheria</taxon>
        <taxon>Euarchontoglires</taxon>
        <taxon>Glires</taxon>
        <taxon>Rodentia</taxon>
        <taxon>Myomorpha</taxon>
        <taxon>Muroidea</taxon>
        <taxon>Cricetidae</taxon>
        <taxon>Neotominae</taxon>
        <taxon>Neotoma</taxon>
    </lineage>
</organism>
<dbReference type="STRING" id="56216.A0A1A6HQG7"/>
<reference evidence="1 2" key="1">
    <citation type="submission" date="2016-06" db="EMBL/GenBank/DDBJ databases">
        <title>The Draft Genome Sequence and Annotation of the Desert Woodrat Neotoma lepida.</title>
        <authorList>
            <person name="Campbell M."/>
            <person name="Oakeson K.F."/>
            <person name="Yandell M."/>
            <person name="Halpert J.R."/>
            <person name="Dearing D."/>
        </authorList>
    </citation>
    <scope>NUCLEOTIDE SEQUENCE [LARGE SCALE GENOMIC DNA]</scope>
    <source>
        <strain evidence="1">417</strain>
        <tissue evidence="1">Liver</tissue>
    </source>
</reference>
<protein>
    <submittedName>
        <fullName evidence="1">Uncharacterized protein</fullName>
    </submittedName>
</protein>
<name>A0A1A6HQG7_NEOLE</name>
<comment type="caution">
    <text evidence="1">The sequence shown here is derived from an EMBL/GenBank/DDBJ whole genome shotgun (WGS) entry which is preliminary data.</text>
</comment>
<evidence type="ECO:0000313" key="2">
    <source>
        <dbReference type="Proteomes" id="UP000092124"/>
    </source>
</evidence>
<sequence>GKGQGRVKELNGVGSEAARVFTALRRAPCPEALQLLLTGLVREQHLSSVADFLGMQKAIGVVKAQDICKDRETSTAGFQRCRRLSPSISNTITIFSIFLPNCGIRAGSERDQRAYDKECIPITKLDHLVMDIKIKSLEEIYVFSLSIKEFKIIDVFPGRIPKR</sequence>
<dbReference type="Proteomes" id="UP000092124">
    <property type="component" value="Unassembled WGS sequence"/>
</dbReference>
<keyword evidence="2" id="KW-1185">Reference proteome</keyword>
<dbReference type="Gene3D" id="3.30.160.20">
    <property type="match status" value="1"/>
</dbReference>
<gene>
    <name evidence="1" type="ORF">A6R68_21086</name>
</gene>
<evidence type="ECO:0000313" key="1">
    <source>
        <dbReference type="EMBL" id="OBS80703.1"/>
    </source>
</evidence>
<proteinExistence type="predicted"/>
<accession>A0A1A6HQG7</accession>
<dbReference type="AlphaFoldDB" id="A0A1A6HQG7"/>